<organism evidence="2">
    <name type="scientific">Arion vulgaris</name>
    <dbReference type="NCBI Taxonomy" id="1028688"/>
    <lineage>
        <taxon>Eukaryota</taxon>
        <taxon>Metazoa</taxon>
        <taxon>Spiralia</taxon>
        <taxon>Lophotrochozoa</taxon>
        <taxon>Mollusca</taxon>
        <taxon>Gastropoda</taxon>
        <taxon>Heterobranchia</taxon>
        <taxon>Euthyneura</taxon>
        <taxon>Panpulmonata</taxon>
        <taxon>Eupulmonata</taxon>
        <taxon>Stylommatophora</taxon>
        <taxon>Helicina</taxon>
        <taxon>Arionoidea</taxon>
        <taxon>Arionidae</taxon>
        <taxon>Arion</taxon>
    </lineage>
</organism>
<feature type="non-terminal residue" evidence="2">
    <location>
        <position position="167"/>
    </location>
</feature>
<gene>
    <name evidence="2" type="primary">ORF25412</name>
</gene>
<evidence type="ECO:0000313" key="2">
    <source>
        <dbReference type="EMBL" id="CEK55519.1"/>
    </source>
</evidence>
<sequence length="167" mass="19831">QSEITQNWQLQQTKRKEEKKENKRLEKQSQQLTQDLNIVLENIEELNTRIYLLEDQTLIESQMEYLENKVTFLQENSEKLTTKLEKHESLFEEFRRTTEETFENLSSSQKREFENLQKFEERITALEIAKSNTSQEPVKLGSNVQTKLDCVCDQMANLLPKISQLET</sequence>
<proteinExistence type="predicted"/>
<dbReference type="EMBL" id="HACG01008654">
    <property type="protein sequence ID" value="CEK55519.1"/>
    <property type="molecule type" value="Transcribed_RNA"/>
</dbReference>
<dbReference type="AlphaFoldDB" id="A0A0B6YH96"/>
<feature type="compositionally biased region" description="Basic and acidic residues" evidence="1">
    <location>
        <begin position="14"/>
        <end position="27"/>
    </location>
</feature>
<reference evidence="2" key="1">
    <citation type="submission" date="2014-12" db="EMBL/GenBank/DDBJ databases">
        <title>Insight into the proteome of Arion vulgaris.</title>
        <authorList>
            <person name="Aradska J."/>
            <person name="Bulat T."/>
            <person name="Smidak R."/>
            <person name="Sarate P."/>
            <person name="Gangsoo J."/>
            <person name="Sialana F."/>
            <person name="Bilban M."/>
            <person name="Lubec G."/>
        </authorList>
    </citation>
    <scope>NUCLEOTIDE SEQUENCE</scope>
    <source>
        <tissue evidence="2">Skin</tissue>
    </source>
</reference>
<evidence type="ECO:0000256" key="1">
    <source>
        <dbReference type="SAM" id="MobiDB-lite"/>
    </source>
</evidence>
<feature type="region of interest" description="Disordered" evidence="1">
    <location>
        <begin position="1"/>
        <end position="27"/>
    </location>
</feature>
<feature type="non-terminal residue" evidence="2">
    <location>
        <position position="1"/>
    </location>
</feature>
<protein>
    <submittedName>
        <fullName evidence="2">Uncharacterized protein</fullName>
    </submittedName>
</protein>
<accession>A0A0B6YH96</accession>
<name>A0A0B6YH96_9EUPU</name>